<dbReference type="PANTHER" id="PTHR43628:SF1">
    <property type="entry name" value="CHITIN SYNTHASE REGULATORY FACTOR 2-RELATED"/>
    <property type="match status" value="1"/>
</dbReference>
<evidence type="ECO:0000313" key="1">
    <source>
        <dbReference type="EMBL" id="MBM5458888.1"/>
    </source>
</evidence>
<evidence type="ECO:0000313" key="2">
    <source>
        <dbReference type="Proteomes" id="UP000745663"/>
    </source>
</evidence>
<name>A0ABS2C0P2_9PSED</name>
<proteinExistence type="predicted"/>
<dbReference type="Proteomes" id="UP000745663">
    <property type="component" value="Unassembled WGS sequence"/>
</dbReference>
<comment type="caution">
    <text evidence="1">The sequence shown here is derived from an EMBL/GenBank/DDBJ whole genome shotgun (WGS) entry which is preliminary data.</text>
</comment>
<accession>A0ABS2C0P2</accession>
<dbReference type="Pfam" id="PF08238">
    <property type="entry name" value="Sel1"/>
    <property type="match status" value="3"/>
</dbReference>
<organism evidence="1 2">
    <name type="scientific">Pseudomonas arcuscaelestis</name>
    <dbReference type="NCBI Taxonomy" id="2710591"/>
    <lineage>
        <taxon>Bacteria</taxon>
        <taxon>Pseudomonadati</taxon>
        <taxon>Pseudomonadota</taxon>
        <taxon>Gammaproteobacteria</taxon>
        <taxon>Pseudomonadales</taxon>
        <taxon>Pseudomonadaceae</taxon>
        <taxon>Pseudomonas</taxon>
    </lineage>
</organism>
<dbReference type="SMART" id="SM00671">
    <property type="entry name" value="SEL1"/>
    <property type="match status" value="2"/>
</dbReference>
<dbReference type="RefSeq" id="WP_203584810.1">
    <property type="nucleotide sequence ID" value="NZ_JACOPV010000009.1"/>
</dbReference>
<keyword evidence="2" id="KW-1185">Reference proteome</keyword>
<dbReference type="PROSITE" id="PS51257">
    <property type="entry name" value="PROKAR_LIPOPROTEIN"/>
    <property type="match status" value="1"/>
</dbReference>
<dbReference type="EMBL" id="JACOPV010000009">
    <property type="protein sequence ID" value="MBM5458888.1"/>
    <property type="molecule type" value="Genomic_DNA"/>
</dbReference>
<reference evidence="1 2" key="1">
    <citation type="submission" date="2020-08" db="EMBL/GenBank/DDBJ databases">
        <title>Description of novel Pseudomonas species.</title>
        <authorList>
            <person name="Duman M."/>
            <person name="Mulet M."/>
            <person name="Altun S."/>
            <person name="Saticioglu I.B."/>
            <person name="Lalucat J."/>
            <person name="Garcia-Valdes E."/>
        </authorList>
    </citation>
    <scope>NUCLEOTIDE SEQUENCE [LARGE SCALE GENOMIC DNA]</scope>
    <source>
        <strain evidence="1 2">P66</strain>
    </source>
</reference>
<gene>
    <name evidence="1" type="ORF">H8F21_15080</name>
</gene>
<protein>
    <submittedName>
        <fullName evidence="1">Sel1 repeat family protein</fullName>
    </submittedName>
</protein>
<dbReference type="InterPro" id="IPR052945">
    <property type="entry name" value="Mitotic_Regulator"/>
</dbReference>
<dbReference type="InterPro" id="IPR006597">
    <property type="entry name" value="Sel1-like"/>
</dbReference>
<dbReference type="SUPFAM" id="SSF81901">
    <property type="entry name" value="HCP-like"/>
    <property type="match status" value="1"/>
</dbReference>
<dbReference type="Gene3D" id="1.25.40.10">
    <property type="entry name" value="Tetratricopeptide repeat domain"/>
    <property type="match status" value="1"/>
</dbReference>
<dbReference type="PANTHER" id="PTHR43628">
    <property type="entry name" value="ACTIVATOR OF C KINASE PROTEIN 1-RELATED"/>
    <property type="match status" value="1"/>
</dbReference>
<dbReference type="InterPro" id="IPR011990">
    <property type="entry name" value="TPR-like_helical_dom_sf"/>
</dbReference>
<sequence length="399" mass="41948">MRFPRLPICILAAAITSGCSTQSQYYSSENPFDEPLAAPEVISRAKVKPTSPRTTQPPAPAPAPAVLPIAHIRQTIQTPDTDVQVFALGDSSFSAVSVPTPAVDQGYEPPHSQQVDDAGGQAVEVLQEARRVGAGGDVAGQISLLEQAGYMGNPDAFYELAKIYLTGIGVEKAPDAAVGFLNSAMNLGHVEATRVLGWLYVMGSGVGKDVSYGELLLAKAAETSIRAQREFGMALTNQRIPHLNDMERGLEYLKTASAAGDADAAKAYEAAFTREEGIEHAAGTSVSSAKPIAVTTSATEAAPRQAVRDGGVSLEERGRSGDTTALYQYALNVSLGRIRTGGDPQFKAYCWYSVAAARGYAPANEEVKSLAGVKALADKRSPGRMDACIEELNAAIDGS</sequence>